<name>A0A0A9GJQ7_ARUDO</name>
<dbReference type="EMBL" id="GBRH01173184">
    <property type="protein sequence ID" value="JAE24712.1"/>
    <property type="molecule type" value="Transcribed_RNA"/>
</dbReference>
<evidence type="ECO:0000256" key="1">
    <source>
        <dbReference type="SAM" id="Phobius"/>
    </source>
</evidence>
<feature type="transmembrane region" description="Helical" evidence="1">
    <location>
        <begin position="42"/>
        <end position="60"/>
    </location>
</feature>
<keyword evidence="1" id="KW-0472">Membrane</keyword>
<evidence type="ECO:0000313" key="2">
    <source>
        <dbReference type="EMBL" id="JAE24712.1"/>
    </source>
</evidence>
<protein>
    <submittedName>
        <fullName evidence="2">Uncharacterized protein</fullName>
    </submittedName>
</protein>
<sequence>MIAVAKASNRSCPQQMIARIYKREGFCLLLLFIYLIQFSYNFPSASLLFGCCVLLCMLWPSMLSQKITVLIICG</sequence>
<reference evidence="2" key="2">
    <citation type="journal article" date="2015" name="Data Brief">
        <title>Shoot transcriptome of the giant reed, Arundo donax.</title>
        <authorList>
            <person name="Barrero R.A."/>
            <person name="Guerrero F.D."/>
            <person name="Moolhuijzen P."/>
            <person name="Goolsby J.A."/>
            <person name="Tidwell J."/>
            <person name="Bellgard S.E."/>
            <person name="Bellgard M.I."/>
        </authorList>
    </citation>
    <scope>NUCLEOTIDE SEQUENCE</scope>
    <source>
        <tissue evidence="2">Shoot tissue taken approximately 20 cm above the soil surface</tissue>
    </source>
</reference>
<dbReference type="AlphaFoldDB" id="A0A0A9GJQ7"/>
<proteinExistence type="predicted"/>
<keyword evidence="1" id="KW-1133">Transmembrane helix</keyword>
<organism evidence="2">
    <name type="scientific">Arundo donax</name>
    <name type="common">Giant reed</name>
    <name type="synonym">Donax arundinaceus</name>
    <dbReference type="NCBI Taxonomy" id="35708"/>
    <lineage>
        <taxon>Eukaryota</taxon>
        <taxon>Viridiplantae</taxon>
        <taxon>Streptophyta</taxon>
        <taxon>Embryophyta</taxon>
        <taxon>Tracheophyta</taxon>
        <taxon>Spermatophyta</taxon>
        <taxon>Magnoliopsida</taxon>
        <taxon>Liliopsida</taxon>
        <taxon>Poales</taxon>
        <taxon>Poaceae</taxon>
        <taxon>PACMAD clade</taxon>
        <taxon>Arundinoideae</taxon>
        <taxon>Arundineae</taxon>
        <taxon>Arundo</taxon>
    </lineage>
</organism>
<reference evidence="2" key="1">
    <citation type="submission" date="2014-09" db="EMBL/GenBank/DDBJ databases">
        <authorList>
            <person name="Magalhaes I.L.F."/>
            <person name="Oliveira U."/>
            <person name="Santos F.R."/>
            <person name="Vidigal T.H.D.A."/>
            <person name="Brescovit A.D."/>
            <person name="Santos A.J."/>
        </authorList>
    </citation>
    <scope>NUCLEOTIDE SEQUENCE</scope>
    <source>
        <tissue evidence="2">Shoot tissue taken approximately 20 cm above the soil surface</tissue>
    </source>
</reference>
<feature type="transmembrane region" description="Helical" evidence="1">
    <location>
        <begin position="20"/>
        <end position="36"/>
    </location>
</feature>
<keyword evidence="1" id="KW-0812">Transmembrane</keyword>
<accession>A0A0A9GJQ7</accession>